<accession>A0ABQ3LWH8</accession>
<organism evidence="2 3">
    <name type="scientific">Amycolatopsis oliviviridis</name>
    <dbReference type="NCBI Taxonomy" id="1471590"/>
    <lineage>
        <taxon>Bacteria</taxon>
        <taxon>Bacillati</taxon>
        <taxon>Actinomycetota</taxon>
        <taxon>Actinomycetes</taxon>
        <taxon>Pseudonocardiales</taxon>
        <taxon>Pseudonocardiaceae</taxon>
        <taxon>Amycolatopsis</taxon>
    </lineage>
</organism>
<keyword evidence="3" id="KW-1185">Reference proteome</keyword>
<name>A0ABQ3LWH8_9PSEU</name>
<sequence>MFRNAAQSGGPDGAETLVLGGKDTPGADVGACTGGAAEHAVAAAPTAVAPASLRKFLRPNFILVKTCGPWRGCEDHPAESAVLGFSKSKRLPASHSDRWFPYAGIPPARCSMEARCSRFQVMKAVFRLVKSFSGPPEPSSR</sequence>
<proteinExistence type="predicted"/>
<protein>
    <submittedName>
        <fullName evidence="2">Uncharacterized protein</fullName>
    </submittedName>
</protein>
<evidence type="ECO:0000313" key="3">
    <source>
        <dbReference type="Proteomes" id="UP000635387"/>
    </source>
</evidence>
<gene>
    <name evidence="2" type="ORF">GCM10017790_53800</name>
</gene>
<comment type="caution">
    <text evidence="2">The sequence shown here is derived from an EMBL/GenBank/DDBJ whole genome shotgun (WGS) entry which is preliminary data.</text>
</comment>
<evidence type="ECO:0000313" key="2">
    <source>
        <dbReference type="EMBL" id="GHH26451.1"/>
    </source>
</evidence>
<feature type="region of interest" description="Disordered" evidence="1">
    <location>
        <begin position="1"/>
        <end position="20"/>
    </location>
</feature>
<reference evidence="3" key="1">
    <citation type="journal article" date="2019" name="Int. J. Syst. Evol. Microbiol.">
        <title>The Global Catalogue of Microorganisms (GCM) 10K type strain sequencing project: providing services to taxonomists for standard genome sequencing and annotation.</title>
        <authorList>
            <consortium name="The Broad Institute Genomics Platform"/>
            <consortium name="The Broad Institute Genome Sequencing Center for Infectious Disease"/>
            <person name="Wu L."/>
            <person name="Ma J."/>
        </authorList>
    </citation>
    <scope>NUCLEOTIDE SEQUENCE [LARGE SCALE GENOMIC DNA]</scope>
    <source>
        <strain evidence="3">CGMCC 4.7683</strain>
    </source>
</reference>
<dbReference type="EMBL" id="BNAY01000006">
    <property type="protein sequence ID" value="GHH26451.1"/>
    <property type="molecule type" value="Genomic_DNA"/>
</dbReference>
<dbReference type="Proteomes" id="UP000635387">
    <property type="component" value="Unassembled WGS sequence"/>
</dbReference>
<evidence type="ECO:0000256" key="1">
    <source>
        <dbReference type="SAM" id="MobiDB-lite"/>
    </source>
</evidence>